<protein>
    <submittedName>
        <fullName evidence="5">Methyl-accepting chemotaxis protein (MCP) signaling protein</fullName>
    </submittedName>
</protein>
<dbReference type="AlphaFoldDB" id="A0A4R8GX01"/>
<accession>A0A4R8GX01</accession>
<evidence type="ECO:0000256" key="1">
    <source>
        <dbReference type="ARBA" id="ARBA00023224"/>
    </source>
</evidence>
<evidence type="ECO:0000256" key="2">
    <source>
        <dbReference type="PROSITE-ProRule" id="PRU00284"/>
    </source>
</evidence>
<dbReference type="STRING" id="926561.GCA_000379025_02821"/>
<dbReference type="RefSeq" id="WP_134118287.1">
    <property type="nucleotide sequence ID" value="NZ_SOEG01000031.1"/>
</dbReference>
<comment type="caution">
    <text evidence="5">The sequence shown here is derived from an EMBL/GenBank/DDBJ whole genome shotgun (WGS) entry which is preliminary data.</text>
</comment>
<feature type="domain" description="Methyl-accepting transducer" evidence="4">
    <location>
        <begin position="33"/>
        <end position="269"/>
    </location>
</feature>
<evidence type="ECO:0000313" key="6">
    <source>
        <dbReference type="Proteomes" id="UP000295832"/>
    </source>
</evidence>
<dbReference type="SUPFAM" id="SSF58104">
    <property type="entry name" value="Methyl-accepting chemotaxis protein (MCP) signaling domain"/>
    <property type="match status" value="1"/>
</dbReference>
<feature type="coiled-coil region" evidence="3">
    <location>
        <begin position="255"/>
        <end position="289"/>
    </location>
</feature>
<dbReference type="EMBL" id="SOEG01000031">
    <property type="protein sequence ID" value="TDX48245.1"/>
    <property type="molecule type" value="Genomic_DNA"/>
</dbReference>
<keyword evidence="3" id="KW-0175">Coiled coil</keyword>
<dbReference type="GO" id="GO:0007165">
    <property type="term" value="P:signal transduction"/>
    <property type="evidence" value="ECO:0007669"/>
    <property type="project" value="UniProtKB-KW"/>
</dbReference>
<evidence type="ECO:0000259" key="4">
    <source>
        <dbReference type="PROSITE" id="PS50111"/>
    </source>
</evidence>
<evidence type="ECO:0000256" key="3">
    <source>
        <dbReference type="SAM" id="Coils"/>
    </source>
</evidence>
<dbReference type="PANTHER" id="PTHR32089:SF112">
    <property type="entry name" value="LYSOZYME-LIKE PROTEIN-RELATED"/>
    <property type="match status" value="1"/>
</dbReference>
<dbReference type="Gene3D" id="1.10.287.950">
    <property type="entry name" value="Methyl-accepting chemotaxis protein"/>
    <property type="match status" value="1"/>
</dbReference>
<dbReference type="PROSITE" id="PS50111">
    <property type="entry name" value="CHEMOTAXIS_TRANSDUC_2"/>
    <property type="match status" value="1"/>
</dbReference>
<dbReference type="GO" id="GO:0016020">
    <property type="term" value="C:membrane"/>
    <property type="evidence" value="ECO:0007669"/>
    <property type="project" value="InterPro"/>
</dbReference>
<dbReference type="PANTHER" id="PTHR32089">
    <property type="entry name" value="METHYL-ACCEPTING CHEMOTAXIS PROTEIN MCPB"/>
    <property type="match status" value="1"/>
</dbReference>
<dbReference type="InterPro" id="IPR004089">
    <property type="entry name" value="MCPsignal_dom"/>
</dbReference>
<dbReference type="Proteomes" id="UP000295832">
    <property type="component" value="Unassembled WGS sequence"/>
</dbReference>
<dbReference type="Pfam" id="PF00015">
    <property type="entry name" value="MCPsignal"/>
    <property type="match status" value="1"/>
</dbReference>
<dbReference type="SMART" id="SM00283">
    <property type="entry name" value="MA"/>
    <property type="match status" value="1"/>
</dbReference>
<evidence type="ECO:0000313" key="5">
    <source>
        <dbReference type="EMBL" id="TDX48245.1"/>
    </source>
</evidence>
<keyword evidence="1 2" id="KW-0807">Transducer</keyword>
<gene>
    <name evidence="5" type="ORF">C7959_13110</name>
</gene>
<name>A0A4R8GX01_9FIRM</name>
<organism evidence="5 6">
    <name type="scientific">Orenia marismortui</name>
    <dbReference type="NCBI Taxonomy" id="46469"/>
    <lineage>
        <taxon>Bacteria</taxon>
        <taxon>Bacillati</taxon>
        <taxon>Bacillota</taxon>
        <taxon>Clostridia</taxon>
        <taxon>Halanaerobiales</taxon>
        <taxon>Halobacteroidaceae</taxon>
        <taxon>Orenia</taxon>
    </lineage>
</organism>
<proteinExistence type="predicted"/>
<reference evidence="5 6" key="1">
    <citation type="submission" date="2019-03" db="EMBL/GenBank/DDBJ databases">
        <title>Subsurface microbial communities from deep shales in Ohio and West Virginia, USA.</title>
        <authorList>
            <person name="Wrighton K."/>
        </authorList>
    </citation>
    <scope>NUCLEOTIDE SEQUENCE [LARGE SCALE GENOMIC DNA]</scope>
    <source>
        <strain evidence="5 6">MSL 6dP</strain>
    </source>
</reference>
<sequence>MNIIKKIKKLFGNSKRNKHLLTLKEISNFLKSLDQDITSIDSNNNISFHKVNNLLNDEITTLNETVLNSKDIQANIEFISKEIESTSTKVDKNSKSVEEGFITIERTLSSSNKNLEMIDSFKKEFNNLIYITNKTIEQTVKIEKIAEQTNLLALNASIEASRAGEAGKGFAVVANEIRKLSDETKETLDKINQSSNNLLDKVSTTKKMSEENYQLIKENNNDLNLSKKIYTDILEENKLINKNISEILASIQTTNSNSEEINQTLLELVAELKNNQENFEKVLARNNDKFSKTNSKTSIIHQLDELVKSMIK</sequence>
<keyword evidence="6" id="KW-1185">Reference proteome</keyword>